<dbReference type="GO" id="GO:0000156">
    <property type="term" value="F:phosphorelay response regulator activity"/>
    <property type="evidence" value="ECO:0007669"/>
    <property type="project" value="TreeGrafter"/>
</dbReference>
<dbReference type="OrthoDB" id="9802426at2"/>
<dbReference type="Proteomes" id="UP000199297">
    <property type="component" value="Unassembled WGS sequence"/>
</dbReference>
<reference evidence="7" key="1">
    <citation type="submission" date="2016-10" db="EMBL/GenBank/DDBJ databases">
        <authorList>
            <person name="Varghese N."/>
            <person name="Submissions S."/>
        </authorList>
    </citation>
    <scope>NUCLEOTIDE SEQUENCE [LARGE SCALE GENOMIC DNA]</scope>
    <source>
        <strain evidence="7">CGMCC 1.9127</strain>
    </source>
</reference>
<dbReference type="Gene3D" id="3.40.50.2300">
    <property type="match status" value="1"/>
</dbReference>
<dbReference type="PROSITE" id="PS50110">
    <property type="entry name" value="RESPONSE_REGULATORY"/>
    <property type="match status" value="1"/>
</dbReference>
<gene>
    <name evidence="6" type="ORF">SAMN05216262_101661</name>
</gene>
<dbReference type="Pfam" id="PF00486">
    <property type="entry name" value="Trans_reg_C"/>
    <property type="match status" value="1"/>
</dbReference>
<proteinExistence type="predicted"/>
<evidence type="ECO:0000313" key="7">
    <source>
        <dbReference type="Proteomes" id="UP000199297"/>
    </source>
</evidence>
<name>A0A1H7I075_9GAMM</name>
<feature type="domain" description="OmpR/PhoB-type" evidence="5">
    <location>
        <begin position="127"/>
        <end position="226"/>
    </location>
</feature>
<keyword evidence="7" id="KW-1185">Reference proteome</keyword>
<protein>
    <submittedName>
        <fullName evidence="6">Two-component system, OmpR family, response regulator VicR</fullName>
    </submittedName>
</protein>
<feature type="domain" description="Response regulatory" evidence="4">
    <location>
        <begin position="3"/>
        <end position="116"/>
    </location>
</feature>
<dbReference type="Pfam" id="PF00072">
    <property type="entry name" value="Response_reg"/>
    <property type="match status" value="1"/>
</dbReference>
<evidence type="ECO:0000313" key="6">
    <source>
        <dbReference type="EMBL" id="SEK55889.1"/>
    </source>
</evidence>
<dbReference type="EMBL" id="FOBI01000001">
    <property type="protein sequence ID" value="SEK55889.1"/>
    <property type="molecule type" value="Genomic_DNA"/>
</dbReference>
<dbReference type="PANTHER" id="PTHR48111">
    <property type="entry name" value="REGULATOR OF RPOS"/>
    <property type="match status" value="1"/>
</dbReference>
<dbReference type="AlphaFoldDB" id="A0A1H7I075"/>
<dbReference type="GO" id="GO:0005829">
    <property type="term" value="C:cytosol"/>
    <property type="evidence" value="ECO:0007669"/>
    <property type="project" value="TreeGrafter"/>
</dbReference>
<dbReference type="RefSeq" id="WP_085282072.1">
    <property type="nucleotide sequence ID" value="NZ_FOBI01000001.1"/>
</dbReference>
<feature type="modified residue" description="4-aspartylphosphate" evidence="2">
    <location>
        <position position="52"/>
    </location>
</feature>
<evidence type="ECO:0000259" key="5">
    <source>
        <dbReference type="PROSITE" id="PS51755"/>
    </source>
</evidence>
<organism evidence="6 7">
    <name type="scientific">Colwellia chukchiensis</name>
    <dbReference type="NCBI Taxonomy" id="641665"/>
    <lineage>
        <taxon>Bacteria</taxon>
        <taxon>Pseudomonadati</taxon>
        <taxon>Pseudomonadota</taxon>
        <taxon>Gammaproteobacteria</taxon>
        <taxon>Alteromonadales</taxon>
        <taxon>Colwelliaceae</taxon>
        <taxon>Colwellia</taxon>
    </lineage>
</organism>
<dbReference type="SUPFAM" id="SSF52172">
    <property type="entry name" value="CheY-like"/>
    <property type="match status" value="1"/>
</dbReference>
<evidence type="ECO:0000256" key="1">
    <source>
        <dbReference type="ARBA" id="ARBA00023125"/>
    </source>
</evidence>
<feature type="DNA-binding region" description="OmpR/PhoB-type" evidence="3">
    <location>
        <begin position="127"/>
        <end position="226"/>
    </location>
</feature>
<dbReference type="STRING" id="641665.GCA_002104455_00045"/>
<accession>A0A1H7I075</accession>
<dbReference type="SMART" id="SM00862">
    <property type="entry name" value="Trans_reg_C"/>
    <property type="match status" value="1"/>
</dbReference>
<dbReference type="InterPro" id="IPR039420">
    <property type="entry name" value="WalR-like"/>
</dbReference>
<dbReference type="GO" id="GO:0000976">
    <property type="term" value="F:transcription cis-regulatory region binding"/>
    <property type="evidence" value="ECO:0007669"/>
    <property type="project" value="TreeGrafter"/>
</dbReference>
<dbReference type="GO" id="GO:0006355">
    <property type="term" value="P:regulation of DNA-templated transcription"/>
    <property type="evidence" value="ECO:0007669"/>
    <property type="project" value="InterPro"/>
</dbReference>
<dbReference type="Gene3D" id="1.10.10.10">
    <property type="entry name" value="Winged helix-like DNA-binding domain superfamily/Winged helix DNA-binding domain"/>
    <property type="match status" value="1"/>
</dbReference>
<dbReference type="InterPro" id="IPR001867">
    <property type="entry name" value="OmpR/PhoB-type_DNA-bd"/>
</dbReference>
<dbReference type="GO" id="GO:0032993">
    <property type="term" value="C:protein-DNA complex"/>
    <property type="evidence" value="ECO:0007669"/>
    <property type="project" value="TreeGrafter"/>
</dbReference>
<dbReference type="PANTHER" id="PTHR48111:SF47">
    <property type="entry name" value="TRANSCRIPTIONAL REGULATORY PROTEIN RSTA"/>
    <property type="match status" value="1"/>
</dbReference>
<dbReference type="InterPro" id="IPR036388">
    <property type="entry name" value="WH-like_DNA-bd_sf"/>
</dbReference>
<evidence type="ECO:0000256" key="2">
    <source>
        <dbReference type="PROSITE-ProRule" id="PRU00169"/>
    </source>
</evidence>
<dbReference type="PROSITE" id="PS51755">
    <property type="entry name" value="OMPR_PHOB"/>
    <property type="match status" value="1"/>
</dbReference>
<dbReference type="SMART" id="SM00448">
    <property type="entry name" value="REC"/>
    <property type="match status" value="1"/>
</dbReference>
<dbReference type="InterPro" id="IPR001789">
    <property type="entry name" value="Sig_transdc_resp-reg_receiver"/>
</dbReference>
<evidence type="ECO:0000256" key="3">
    <source>
        <dbReference type="PROSITE-ProRule" id="PRU01091"/>
    </source>
</evidence>
<keyword evidence="2" id="KW-0597">Phosphoprotein</keyword>
<dbReference type="CDD" id="cd00383">
    <property type="entry name" value="trans_reg_C"/>
    <property type="match status" value="1"/>
</dbReference>
<dbReference type="InterPro" id="IPR011006">
    <property type="entry name" value="CheY-like_superfamily"/>
</dbReference>
<sequence>MKTILLVEDDRMVSHLIKSFLEKSEFSVQQVFHGELVKQAITEHQPELVILDLGLPQVDGLHLCQELRKIYHQPIIVLTAREADEDQILAFEFGADDFISKPVAPKVLKVRIEAMIRRLPAHKPAAITQYNVGNLVLYPQAHKCEVNQQVIRLSSFEFRLLVLLAENLGQVMTREVIYSTLLNRPYNGSERTIDVRISKLRDKLLTQGLLGVSIDTIWGKGYSLIQLEKTAADNAQQPVTTGTIGVGLS</sequence>
<evidence type="ECO:0000259" key="4">
    <source>
        <dbReference type="PROSITE" id="PS50110"/>
    </source>
</evidence>
<keyword evidence="1 3" id="KW-0238">DNA-binding</keyword>